<organism evidence="2 3">
    <name type="scientific">Leucocoprinus leucothites</name>
    <dbReference type="NCBI Taxonomy" id="201217"/>
    <lineage>
        <taxon>Eukaryota</taxon>
        <taxon>Fungi</taxon>
        <taxon>Dikarya</taxon>
        <taxon>Basidiomycota</taxon>
        <taxon>Agaricomycotina</taxon>
        <taxon>Agaricomycetes</taxon>
        <taxon>Agaricomycetidae</taxon>
        <taxon>Agaricales</taxon>
        <taxon>Agaricineae</taxon>
        <taxon>Agaricaceae</taxon>
        <taxon>Leucocoprinus</taxon>
    </lineage>
</organism>
<gene>
    <name evidence="2" type="ORF">D9756_000826</name>
</gene>
<sequence length="113" mass="12542">MQDVYSTAFPRDARLLKVAVYTAYLISATQTAFAMKDLYTLACAGPNSVNAIYSRTPGDYRAFGMTWFNISFSTTLVLQLVVGVWGSMIFMRMASTAQYQWPDILASDAGLQE</sequence>
<accession>A0A8H5LNT7</accession>
<dbReference type="AlphaFoldDB" id="A0A8H5LNT7"/>
<evidence type="ECO:0000313" key="2">
    <source>
        <dbReference type="EMBL" id="KAF5363996.1"/>
    </source>
</evidence>
<dbReference type="Proteomes" id="UP000559027">
    <property type="component" value="Unassembled WGS sequence"/>
</dbReference>
<protein>
    <submittedName>
        <fullName evidence="2">Uncharacterized protein</fullName>
    </submittedName>
</protein>
<comment type="caution">
    <text evidence="2">The sequence shown here is derived from an EMBL/GenBank/DDBJ whole genome shotgun (WGS) entry which is preliminary data.</text>
</comment>
<dbReference type="OrthoDB" id="10581837at2759"/>
<proteinExistence type="predicted"/>
<keyword evidence="1" id="KW-1133">Transmembrane helix</keyword>
<evidence type="ECO:0000256" key="1">
    <source>
        <dbReference type="SAM" id="Phobius"/>
    </source>
</evidence>
<keyword evidence="1" id="KW-0472">Membrane</keyword>
<feature type="transmembrane region" description="Helical" evidence="1">
    <location>
        <begin position="67"/>
        <end position="90"/>
    </location>
</feature>
<dbReference type="EMBL" id="JAACJO010000001">
    <property type="protein sequence ID" value="KAF5363996.1"/>
    <property type="molecule type" value="Genomic_DNA"/>
</dbReference>
<evidence type="ECO:0000313" key="3">
    <source>
        <dbReference type="Proteomes" id="UP000559027"/>
    </source>
</evidence>
<keyword evidence="3" id="KW-1185">Reference proteome</keyword>
<reference evidence="2 3" key="1">
    <citation type="journal article" date="2020" name="ISME J.">
        <title>Uncovering the hidden diversity of litter-decomposition mechanisms in mushroom-forming fungi.</title>
        <authorList>
            <person name="Floudas D."/>
            <person name="Bentzer J."/>
            <person name="Ahren D."/>
            <person name="Johansson T."/>
            <person name="Persson P."/>
            <person name="Tunlid A."/>
        </authorList>
    </citation>
    <scope>NUCLEOTIDE SEQUENCE [LARGE SCALE GENOMIC DNA]</scope>
    <source>
        <strain evidence="2 3">CBS 146.42</strain>
    </source>
</reference>
<name>A0A8H5LNT7_9AGAR</name>
<keyword evidence="1" id="KW-0812">Transmembrane</keyword>